<dbReference type="EMBL" id="FOLD01000017">
    <property type="protein sequence ID" value="SFD14794.1"/>
    <property type="molecule type" value="Genomic_DNA"/>
</dbReference>
<evidence type="ECO:0000259" key="3">
    <source>
        <dbReference type="Pfam" id="PF07589"/>
    </source>
</evidence>
<feature type="signal peptide" evidence="2">
    <location>
        <begin position="1"/>
        <end position="24"/>
    </location>
</feature>
<dbReference type="AlphaFoldDB" id="A0A1I1PY33"/>
<accession>A0A1I1PY33</accession>
<organism evidence="4 5">
    <name type="scientific">Massilia yuzhufengensis</name>
    <dbReference type="NCBI Taxonomy" id="1164594"/>
    <lineage>
        <taxon>Bacteria</taxon>
        <taxon>Pseudomonadati</taxon>
        <taxon>Pseudomonadota</taxon>
        <taxon>Betaproteobacteria</taxon>
        <taxon>Burkholderiales</taxon>
        <taxon>Oxalobacteraceae</taxon>
        <taxon>Telluria group</taxon>
        <taxon>Massilia</taxon>
    </lineage>
</organism>
<keyword evidence="1" id="KW-0472">Membrane</keyword>
<dbReference type="Pfam" id="PF07589">
    <property type="entry name" value="PEP-CTERM"/>
    <property type="match status" value="1"/>
</dbReference>
<keyword evidence="1" id="KW-1133">Transmembrane helix</keyword>
<reference evidence="5" key="1">
    <citation type="submission" date="2016-10" db="EMBL/GenBank/DDBJ databases">
        <authorList>
            <person name="Varghese N."/>
            <person name="Submissions S."/>
        </authorList>
    </citation>
    <scope>NUCLEOTIDE SEQUENCE [LARGE SCALE GENOMIC DNA]</scope>
    <source>
        <strain evidence="5">CGMCC 1.12041</strain>
    </source>
</reference>
<feature type="domain" description="Ice-binding protein C-terminal" evidence="3">
    <location>
        <begin position="36"/>
        <end position="61"/>
    </location>
</feature>
<keyword evidence="2" id="KW-0732">Signal</keyword>
<feature type="transmembrane region" description="Helical" evidence="1">
    <location>
        <begin position="40"/>
        <end position="59"/>
    </location>
</feature>
<dbReference type="NCBIfam" id="TIGR02595">
    <property type="entry name" value="PEP_CTERM"/>
    <property type="match status" value="1"/>
</dbReference>
<protein>
    <submittedName>
        <fullName evidence="4">PEP-CTERM protein-sorting domain-containing protein</fullName>
    </submittedName>
</protein>
<evidence type="ECO:0000256" key="1">
    <source>
        <dbReference type="SAM" id="Phobius"/>
    </source>
</evidence>
<dbReference type="RefSeq" id="WP_177207772.1">
    <property type="nucleotide sequence ID" value="NZ_FOLD01000017.1"/>
</dbReference>
<keyword evidence="1" id="KW-0812">Transmembrane</keyword>
<dbReference type="InterPro" id="IPR013424">
    <property type="entry name" value="Ice-binding_C"/>
</dbReference>
<evidence type="ECO:0000313" key="5">
    <source>
        <dbReference type="Proteomes" id="UP000198639"/>
    </source>
</evidence>
<gene>
    <name evidence="4" type="ORF">SAMN05216204_11778</name>
</gene>
<proteinExistence type="predicted"/>
<dbReference type="Proteomes" id="UP000198639">
    <property type="component" value="Unassembled WGS sequence"/>
</dbReference>
<evidence type="ECO:0000256" key="2">
    <source>
        <dbReference type="SAM" id="SignalP"/>
    </source>
</evidence>
<evidence type="ECO:0000313" key="4">
    <source>
        <dbReference type="EMBL" id="SFD14794.1"/>
    </source>
</evidence>
<sequence>MKNLATKLLLVSTVLMINAGHAIASECGGVGLPACDVPEPGTAYLFLGALGMAALVAKFRKK</sequence>
<name>A0A1I1PY33_9BURK</name>
<keyword evidence="5" id="KW-1185">Reference proteome</keyword>
<feature type="chain" id="PRO_5011640998" evidence="2">
    <location>
        <begin position="25"/>
        <end position="62"/>
    </location>
</feature>